<evidence type="ECO:0000313" key="2">
    <source>
        <dbReference type="Proteomes" id="UP001597419"/>
    </source>
</evidence>
<name>A0ABW5GTS6_9PSEU</name>
<gene>
    <name evidence="1" type="ORF">ACFSYJ_36740</name>
</gene>
<dbReference type="Proteomes" id="UP001597419">
    <property type="component" value="Unassembled WGS sequence"/>
</dbReference>
<dbReference type="Pfam" id="PF05988">
    <property type="entry name" value="DUF899"/>
    <property type="match status" value="1"/>
</dbReference>
<dbReference type="RefSeq" id="WP_345404703.1">
    <property type="nucleotide sequence ID" value="NZ_BAABHG010000017.1"/>
</dbReference>
<comment type="caution">
    <text evidence="1">The sequence shown here is derived from an EMBL/GenBank/DDBJ whole genome shotgun (WGS) entry which is preliminary data.</text>
</comment>
<sequence length="174" mass="18922">MTLSEIVHAGTVAGRERSRLIPASAYTFEGTEGRVRLGDLFAGHRQLIVYHTMPDRIRHANPPDEVADRLARLRRRDSRLVLVSSAPSAKIEQYRRYLGRSLPCYSVTDRGFGSDFPATTGVPADGGDDEIPGLSVFHRIGRTVLHTGSIGIPGLDFLVRALSVLTPAGTLQCG</sequence>
<keyword evidence="2" id="KW-1185">Reference proteome</keyword>
<accession>A0ABW5GTS6</accession>
<proteinExistence type="predicted"/>
<reference evidence="2" key="1">
    <citation type="journal article" date="2019" name="Int. J. Syst. Evol. Microbiol.">
        <title>The Global Catalogue of Microorganisms (GCM) 10K type strain sequencing project: providing services to taxonomists for standard genome sequencing and annotation.</title>
        <authorList>
            <consortium name="The Broad Institute Genomics Platform"/>
            <consortium name="The Broad Institute Genome Sequencing Center for Infectious Disease"/>
            <person name="Wu L."/>
            <person name="Ma J."/>
        </authorList>
    </citation>
    <scope>NUCLEOTIDE SEQUENCE [LARGE SCALE GENOMIC DNA]</scope>
    <source>
        <strain evidence="2">CGMCC 4.7643</strain>
    </source>
</reference>
<protein>
    <submittedName>
        <fullName evidence="1">DUF899 family protein</fullName>
    </submittedName>
</protein>
<organism evidence="1 2">
    <name type="scientific">Amycolatopsis samaneae</name>
    <dbReference type="NCBI Taxonomy" id="664691"/>
    <lineage>
        <taxon>Bacteria</taxon>
        <taxon>Bacillati</taxon>
        <taxon>Actinomycetota</taxon>
        <taxon>Actinomycetes</taxon>
        <taxon>Pseudonocardiales</taxon>
        <taxon>Pseudonocardiaceae</taxon>
        <taxon>Amycolatopsis</taxon>
    </lineage>
</organism>
<dbReference type="EMBL" id="JBHUKU010000025">
    <property type="protein sequence ID" value="MFD2464214.1"/>
    <property type="molecule type" value="Genomic_DNA"/>
</dbReference>
<dbReference type="InterPro" id="IPR010296">
    <property type="entry name" value="DUF899_thioredox"/>
</dbReference>
<evidence type="ECO:0000313" key="1">
    <source>
        <dbReference type="EMBL" id="MFD2464214.1"/>
    </source>
</evidence>